<comment type="caution">
    <text evidence="3">The sequence shown here is derived from an EMBL/GenBank/DDBJ whole genome shotgun (WGS) entry which is preliminary data.</text>
</comment>
<dbReference type="RefSeq" id="WP_205179644.1">
    <property type="nucleotide sequence ID" value="NZ_JAFBFH010000020.1"/>
</dbReference>
<evidence type="ECO:0000259" key="1">
    <source>
        <dbReference type="Pfam" id="PF01266"/>
    </source>
</evidence>
<accession>A0ABS2R8I5</accession>
<evidence type="ECO:0000313" key="4">
    <source>
        <dbReference type="Proteomes" id="UP000823485"/>
    </source>
</evidence>
<evidence type="ECO:0000313" key="3">
    <source>
        <dbReference type="EMBL" id="MBM7715960.1"/>
    </source>
</evidence>
<keyword evidence="4" id="KW-1185">Reference proteome</keyword>
<sequence>MQNEIKDVVVIGGGVVGTAILRKLSLYHLSIALVEKQPDVCEGASKANSGIIHTGFDAPPNSLEAECLKRSRDLWPDYTEQLKIPYIPCGAIMVATNEEEKEIIEKKYIPNAEANGAHVEWLDRDEVLEMNPAVTDKVVGALSIPGEAICDPFTATRSYAELAVINGAELFLGSGVIDIKEIENGFSVILEDGREINTKYIVNAAGVYSDHISRMIGDTSFTISPRKGQFILTEEEIDISQIILPVPTAKSKGTLVSPVVFGGFLLGPTAEDQQDKEDKSTSTEGIEQVLTGCEKLIPQVREYDSIRQFAGIRAVCSTGDYVIRPSEKNKQFIHAAGIRSTGLSASPGIAEVVAEQLQSAGLELEKDHDAKIEIPNLFDDSEENVGEIICLCRTITRGEITNAMEGPVPPTTIDGVKRRTGATLGECQGNCCIPKIVDILHEYGLDDHKVPLKGIQHSTIAVKGGQQR</sequence>
<dbReference type="InterPro" id="IPR036188">
    <property type="entry name" value="FAD/NAD-bd_sf"/>
</dbReference>
<dbReference type="Pfam" id="PF04324">
    <property type="entry name" value="Fer2_BFD"/>
    <property type="match status" value="1"/>
</dbReference>
<dbReference type="PANTHER" id="PTHR42720">
    <property type="entry name" value="GLYCEROL-3-PHOSPHATE DEHYDROGENASE"/>
    <property type="match status" value="1"/>
</dbReference>
<dbReference type="InterPro" id="IPR007419">
    <property type="entry name" value="BFD-like_2Fe2S-bd_dom"/>
</dbReference>
<dbReference type="PANTHER" id="PTHR42720:SF1">
    <property type="entry name" value="GLYCEROL 3-PHOSPHATE OXIDASE"/>
    <property type="match status" value="1"/>
</dbReference>
<dbReference type="GO" id="GO:0004368">
    <property type="term" value="F:glycerol-3-phosphate dehydrogenase (quinone) activity"/>
    <property type="evidence" value="ECO:0007669"/>
    <property type="project" value="UniProtKB-EC"/>
</dbReference>
<keyword evidence="3" id="KW-0560">Oxidoreductase</keyword>
<dbReference type="SUPFAM" id="SSF51905">
    <property type="entry name" value="FAD/NAD(P)-binding domain"/>
    <property type="match status" value="1"/>
</dbReference>
<dbReference type="Gene3D" id="3.50.50.60">
    <property type="entry name" value="FAD/NAD(P)-binding domain"/>
    <property type="match status" value="1"/>
</dbReference>
<reference evidence="3 4" key="1">
    <citation type="submission" date="2021-01" db="EMBL/GenBank/DDBJ databases">
        <title>Genomic Encyclopedia of Type Strains, Phase IV (KMG-IV): sequencing the most valuable type-strain genomes for metagenomic binning, comparative biology and taxonomic classification.</title>
        <authorList>
            <person name="Goeker M."/>
        </authorList>
    </citation>
    <scope>NUCLEOTIDE SEQUENCE [LARGE SCALE GENOMIC DNA]</scope>
    <source>
        <strain evidence="3 4">DSM 105453</strain>
    </source>
</reference>
<name>A0ABS2R8I5_9BACI</name>
<dbReference type="InterPro" id="IPR052745">
    <property type="entry name" value="G3P_Oxidase/Oxidoreductase"/>
</dbReference>
<gene>
    <name evidence="3" type="ORF">JOC94_002971</name>
</gene>
<proteinExistence type="predicted"/>
<organism evidence="3 4">
    <name type="scientific">Siminovitchia thermophila</name>
    <dbReference type="NCBI Taxonomy" id="1245522"/>
    <lineage>
        <taxon>Bacteria</taxon>
        <taxon>Bacillati</taxon>
        <taxon>Bacillota</taxon>
        <taxon>Bacilli</taxon>
        <taxon>Bacillales</taxon>
        <taxon>Bacillaceae</taxon>
        <taxon>Siminovitchia</taxon>
    </lineage>
</organism>
<dbReference type="SUPFAM" id="SSF54373">
    <property type="entry name" value="FAD-linked reductases, C-terminal domain"/>
    <property type="match status" value="1"/>
</dbReference>
<dbReference type="EC" id="1.1.5.3" evidence="3"/>
<protein>
    <submittedName>
        <fullName evidence="3">Glycerol-3-phosphate dehydrogenase</fullName>
        <ecNumber evidence="3">1.1.5.3</ecNumber>
    </submittedName>
</protein>
<evidence type="ECO:0000259" key="2">
    <source>
        <dbReference type="Pfam" id="PF04324"/>
    </source>
</evidence>
<feature type="domain" description="BFD-like [2Fe-2S]-binding" evidence="2">
    <location>
        <begin position="388"/>
        <end position="442"/>
    </location>
</feature>
<dbReference type="CDD" id="cd19946">
    <property type="entry name" value="GlpA-like_Fer2_BFD-like"/>
    <property type="match status" value="1"/>
</dbReference>
<dbReference type="Gene3D" id="3.30.9.10">
    <property type="entry name" value="D-Amino Acid Oxidase, subunit A, domain 2"/>
    <property type="match status" value="1"/>
</dbReference>
<dbReference type="Pfam" id="PF01266">
    <property type="entry name" value="DAO"/>
    <property type="match status" value="1"/>
</dbReference>
<dbReference type="InterPro" id="IPR041854">
    <property type="entry name" value="BFD-like_2Fe2S-bd_dom_sf"/>
</dbReference>
<dbReference type="Gene3D" id="1.10.10.1100">
    <property type="entry name" value="BFD-like [2Fe-2S]-binding domain"/>
    <property type="match status" value="1"/>
</dbReference>
<dbReference type="InterPro" id="IPR006076">
    <property type="entry name" value="FAD-dep_OxRdtase"/>
</dbReference>
<dbReference type="EMBL" id="JAFBFH010000020">
    <property type="protein sequence ID" value="MBM7715960.1"/>
    <property type="molecule type" value="Genomic_DNA"/>
</dbReference>
<dbReference type="Proteomes" id="UP000823485">
    <property type="component" value="Unassembled WGS sequence"/>
</dbReference>
<feature type="domain" description="FAD dependent oxidoreductase" evidence="1">
    <location>
        <begin position="7"/>
        <end position="355"/>
    </location>
</feature>